<accession>A0ABS4W6A7</accession>
<gene>
    <name evidence="1" type="ORF">JOF36_007503</name>
</gene>
<dbReference type="Proteomes" id="UP001519295">
    <property type="component" value="Unassembled WGS sequence"/>
</dbReference>
<protein>
    <submittedName>
        <fullName evidence="1">Uncharacterized protein</fullName>
    </submittedName>
</protein>
<comment type="caution">
    <text evidence="1">The sequence shown here is derived from an EMBL/GenBank/DDBJ whole genome shotgun (WGS) entry which is preliminary data.</text>
</comment>
<organism evidence="1 2">
    <name type="scientific">Pseudonocardia parietis</name>
    <dbReference type="NCBI Taxonomy" id="570936"/>
    <lineage>
        <taxon>Bacteria</taxon>
        <taxon>Bacillati</taxon>
        <taxon>Actinomycetota</taxon>
        <taxon>Actinomycetes</taxon>
        <taxon>Pseudonocardiales</taxon>
        <taxon>Pseudonocardiaceae</taxon>
        <taxon>Pseudonocardia</taxon>
    </lineage>
</organism>
<evidence type="ECO:0000313" key="1">
    <source>
        <dbReference type="EMBL" id="MBP2371730.1"/>
    </source>
</evidence>
<name>A0ABS4W6A7_9PSEU</name>
<evidence type="ECO:0000313" key="2">
    <source>
        <dbReference type="Proteomes" id="UP001519295"/>
    </source>
</evidence>
<proteinExistence type="predicted"/>
<dbReference type="EMBL" id="JAGINU010000004">
    <property type="protein sequence ID" value="MBP2371730.1"/>
    <property type="molecule type" value="Genomic_DNA"/>
</dbReference>
<reference evidence="1 2" key="1">
    <citation type="submission" date="2021-03" db="EMBL/GenBank/DDBJ databases">
        <title>Sequencing the genomes of 1000 actinobacteria strains.</title>
        <authorList>
            <person name="Klenk H.-P."/>
        </authorList>
    </citation>
    <scope>NUCLEOTIDE SEQUENCE [LARGE SCALE GENOMIC DNA]</scope>
    <source>
        <strain evidence="1 2">DSM 45256</strain>
    </source>
</reference>
<sequence>MSRSLDEVLTVLDGVADDADALNARITALLEGRI</sequence>
<keyword evidence="2" id="KW-1185">Reference proteome</keyword>